<sequence length="66" mass="7487">MNNKLEIILQDLLEKGLIEGYEILPAPAVRVRIFVSQKTRNLEEKLKQALGNIPFEIEETGPIKAL</sequence>
<reference evidence="1" key="1">
    <citation type="journal article" date="2020" name="mSystems">
        <title>Genome- and Community-Level Interaction Insights into Carbon Utilization and Element Cycling Functions of Hydrothermarchaeota in Hydrothermal Sediment.</title>
        <authorList>
            <person name="Zhou Z."/>
            <person name="Liu Y."/>
            <person name="Xu W."/>
            <person name="Pan J."/>
            <person name="Luo Z.H."/>
            <person name="Li M."/>
        </authorList>
    </citation>
    <scope>NUCLEOTIDE SEQUENCE [LARGE SCALE GENOMIC DNA]</scope>
    <source>
        <strain evidence="1">HyVt-533</strain>
    </source>
</reference>
<dbReference type="EMBL" id="DROK01000211">
    <property type="protein sequence ID" value="HHI97624.1"/>
    <property type="molecule type" value="Genomic_DNA"/>
</dbReference>
<name>A0A7V5P108_9BACT</name>
<accession>A0A7V5P108</accession>
<comment type="caution">
    <text evidence="1">The sequence shown here is derived from an EMBL/GenBank/DDBJ whole genome shotgun (WGS) entry which is preliminary data.</text>
</comment>
<gene>
    <name evidence="1" type="ORF">ENJ96_07200</name>
</gene>
<organism evidence="1">
    <name type="scientific">Thermodesulfatator atlanticus</name>
    <dbReference type="NCBI Taxonomy" id="501497"/>
    <lineage>
        <taxon>Bacteria</taxon>
        <taxon>Pseudomonadati</taxon>
        <taxon>Thermodesulfobacteriota</taxon>
        <taxon>Thermodesulfobacteria</taxon>
        <taxon>Thermodesulfobacteriales</taxon>
        <taxon>Thermodesulfatatoraceae</taxon>
        <taxon>Thermodesulfatator</taxon>
    </lineage>
</organism>
<protein>
    <submittedName>
        <fullName evidence="1">Uncharacterized protein</fullName>
    </submittedName>
</protein>
<proteinExistence type="predicted"/>
<dbReference type="Proteomes" id="UP000886101">
    <property type="component" value="Unassembled WGS sequence"/>
</dbReference>
<dbReference type="AlphaFoldDB" id="A0A7V5P108"/>
<evidence type="ECO:0000313" key="1">
    <source>
        <dbReference type="EMBL" id="HHI97624.1"/>
    </source>
</evidence>